<name>A0A7S3ZVJ1_9STRA</name>
<feature type="transmembrane region" description="Helical" evidence="5">
    <location>
        <begin position="32"/>
        <end position="50"/>
    </location>
</feature>
<keyword evidence="2" id="KW-0106">Calcium</keyword>
<accession>A0A7S3ZVJ1</accession>
<reference evidence="8" key="2">
    <citation type="submission" date="2021-11" db="EMBL/GenBank/DDBJ databases">
        <authorList>
            <consortium name="Genoscope - CEA"/>
            <person name="William W."/>
        </authorList>
    </citation>
    <scope>NUCLEOTIDE SEQUENCE</scope>
</reference>
<dbReference type="InterPro" id="IPR000917">
    <property type="entry name" value="Sulfatase_N"/>
</dbReference>
<dbReference type="InterPro" id="IPR017850">
    <property type="entry name" value="Alkaline_phosphatase_core_sf"/>
</dbReference>
<keyword evidence="5" id="KW-0472">Membrane</keyword>
<keyword evidence="3" id="KW-0325">Glycoprotein</keyword>
<keyword evidence="5" id="KW-1133">Transmembrane helix</keyword>
<reference evidence="7" key="1">
    <citation type="submission" date="2021-01" db="EMBL/GenBank/DDBJ databases">
        <authorList>
            <person name="Corre E."/>
            <person name="Pelletier E."/>
            <person name="Niang G."/>
            <person name="Scheremetjew M."/>
            <person name="Finn R."/>
            <person name="Kale V."/>
            <person name="Holt S."/>
            <person name="Cochrane G."/>
            <person name="Meng A."/>
            <person name="Brown T."/>
            <person name="Cohen L."/>
        </authorList>
    </citation>
    <scope>NUCLEOTIDE SEQUENCE</scope>
    <source>
        <strain evidence="7">CCMP1756</strain>
    </source>
</reference>
<dbReference type="Gene3D" id="3.30.1120.10">
    <property type="match status" value="1"/>
</dbReference>
<evidence type="ECO:0000313" key="7">
    <source>
        <dbReference type="EMBL" id="CAE0695030.1"/>
    </source>
</evidence>
<sequence>MDGQPIYDASEGEETTSLLPHQQRRARRLRPAVGAAVACVAAFGAVAVVTNARTTELRRSNDPEIGNVGRRSAAKTPTIVISLLDDQGYADVPWLAQDAATQSAMPFADALRKDAGGVDVKNYHTWRDCTPSRAMLLTGRHHAQLGMHVPLLAGATAALPTDEQTIGELLEKARPGAYHRAIVGKWDLGAASPKYVPTARGFDAFTGFYNAMIDYFDWTIESVAMTDIAGTILDAQRNDGPSPKAAGQYTTRFLRDAALGEVAAAKTAGKALFLYAAWNAIHYDVAIPDAHALGQPVYMKAVGLGLPQERALALAALRIVDAANEWIYSRLDRDNTIWIQTSDNGGEPHKGASNYPLRGGKGSGWQGGTQVPCFMWLGANLRGSLKSYEGLVHVTDWVPTLIGGALGAPEALPDDLYGQDLWESLRGNSEKKREDILLLATAGTGDDAGEAMVSLRTDRYKVLIGQAPCAVGTPSSEYAGCDCSADRTTVWVSDLLEDPSESTNLNCGDALPADVRADLADRLAKNWDMHVQPAQRPCYDETRAATFIEAECSYDDVQYYCPWLAADVADAPRYEADVPKSTHFNWLARAPDVCIKDADSAQFDVTCENAFVLDELTLTTDHMEDCSALRGS</sequence>
<keyword evidence="9" id="KW-1185">Reference proteome</keyword>
<feature type="domain" description="Sulfatase N-terminal" evidence="6">
    <location>
        <begin position="77"/>
        <end position="403"/>
    </location>
</feature>
<dbReference type="GO" id="GO:0046872">
    <property type="term" value="F:metal ion binding"/>
    <property type="evidence" value="ECO:0007669"/>
    <property type="project" value="UniProtKB-KW"/>
</dbReference>
<organism evidence="7">
    <name type="scientific">Pelagomonas calceolata</name>
    <dbReference type="NCBI Taxonomy" id="35677"/>
    <lineage>
        <taxon>Eukaryota</taxon>
        <taxon>Sar</taxon>
        <taxon>Stramenopiles</taxon>
        <taxon>Ochrophyta</taxon>
        <taxon>Pelagophyceae</taxon>
        <taxon>Pelagomonadales</taxon>
        <taxon>Pelagomonadaceae</taxon>
        <taxon>Pelagomonas</taxon>
    </lineage>
</organism>
<dbReference type="EMBL" id="CAKKNE010000005">
    <property type="protein sequence ID" value="CAH0377721.1"/>
    <property type="molecule type" value="Genomic_DNA"/>
</dbReference>
<dbReference type="EMBL" id="HBIW01012194">
    <property type="protein sequence ID" value="CAE0695030.1"/>
    <property type="molecule type" value="Transcribed_RNA"/>
</dbReference>
<dbReference type="InterPro" id="IPR047115">
    <property type="entry name" value="ARSB"/>
</dbReference>
<dbReference type="AlphaFoldDB" id="A0A7S3ZVJ1"/>
<dbReference type="Gene3D" id="3.40.720.10">
    <property type="entry name" value="Alkaline Phosphatase, subunit A"/>
    <property type="match status" value="1"/>
</dbReference>
<keyword evidence="1" id="KW-0479">Metal-binding</keyword>
<dbReference type="GO" id="GO:0008484">
    <property type="term" value="F:sulfuric ester hydrolase activity"/>
    <property type="evidence" value="ECO:0007669"/>
    <property type="project" value="InterPro"/>
</dbReference>
<evidence type="ECO:0000256" key="4">
    <source>
        <dbReference type="SAM" id="MobiDB-lite"/>
    </source>
</evidence>
<protein>
    <recommendedName>
        <fullName evidence="6">Sulfatase N-terminal domain-containing protein</fullName>
    </recommendedName>
</protein>
<evidence type="ECO:0000313" key="9">
    <source>
        <dbReference type="Proteomes" id="UP000789595"/>
    </source>
</evidence>
<dbReference type="SUPFAM" id="SSF53649">
    <property type="entry name" value="Alkaline phosphatase-like"/>
    <property type="match status" value="1"/>
</dbReference>
<evidence type="ECO:0000259" key="6">
    <source>
        <dbReference type="Pfam" id="PF00884"/>
    </source>
</evidence>
<proteinExistence type="predicted"/>
<feature type="region of interest" description="Disordered" evidence="4">
    <location>
        <begin position="1"/>
        <end position="22"/>
    </location>
</feature>
<dbReference type="Proteomes" id="UP000789595">
    <property type="component" value="Unassembled WGS sequence"/>
</dbReference>
<evidence type="ECO:0000313" key="8">
    <source>
        <dbReference type="EMBL" id="CAH0377721.1"/>
    </source>
</evidence>
<evidence type="ECO:0000256" key="2">
    <source>
        <dbReference type="ARBA" id="ARBA00022837"/>
    </source>
</evidence>
<evidence type="ECO:0000256" key="5">
    <source>
        <dbReference type="SAM" id="Phobius"/>
    </source>
</evidence>
<keyword evidence="5" id="KW-0812">Transmembrane</keyword>
<gene>
    <name evidence="7" type="ORF">PCAL00307_LOCUS10466</name>
    <name evidence="8" type="ORF">PECAL_5P22510</name>
</gene>
<dbReference type="PANTHER" id="PTHR10342:SF274">
    <property type="entry name" value="ARYLSULFATASE B"/>
    <property type="match status" value="1"/>
</dbReference>
<dbReference type="PANTHER" id="PTHR10342">
    <property type="entry name" value="ARYLSULFATASE"/>
    <property type="match status" value="1"/>
</dbReference>
<dbReference type="OrthoDB" id="408574at2759"/>
<evidence type="ECO:0000256" key="1">
    <source>
        <dbReference type="ARBA" id="ARBA00022723"/>
    </source>
</evidence>
<dbReference type="Pfam" id="PF00884">
    <property type="entry name" value="Sulfatase"/>
    <property type="match status" value="1"/>
</dbReference>
<evidence type="ECO:0000256" key="3">
    <source>
        <dbReference type="ARBA" id="ARBA00023180"/>
    </source>
</evidence>